<dbReference type="Pfam" id="PF13472">
    <property type="entry name" value="Lipase_GDSL_2"/>
    <property type="match status" value="1"/>
</dbReference>
<comment type="caution">
    <text evidence="5">The sequence shown here is derived from an EMBL/GenBank/DDBJ whole genome shotgun (WGS) entry which is preliminary data.</text>
</comment>
<evidence type="ECO:0000313" key="6">
    <source>
        <dbReference type="Proteomes" id="UP000218887"/>
    </source>
</evidence>
<dbReference type="AlphaFoldDB" id="A0A2A2IJL3"/>
<dbReference type="CDD" id="cd04506">
    <property type="entry name" value="SGNH_hydrolase_YpmR_like"/>
    <property type="match status" value="1"/>
</dbReference>
<organism evidence="5 6">
    <name type="scientific">Virgibacillus profundi</name>
    <dbReference type="NCBI Taxonomy" id="2024555"/>
    <lineage>
        <taxon>Bacteria</taxon>
        <taxon>Bacillati</taxon>
        <taxon>Bacillota</taxon>
        <taxon>Bacilli</taxon>
        <taxon>Bacillales</taxon>
        <taxon>Bacillaceae</taxon>
        <taxon>Virgibacillus</taxon>
    </lineage>
</organism>
<gene>
    <name evidence="5" type="ORF">CIL05_02020</name>
</gene>
<evidence type="ECO:0000313" key="5">
    <source>
        <dbReference type="EMBL" id="PAV31454.1"/>
    </source>
</evidence>
<sequence length="300" mass="34670">MKKRIFIIAGLIIIIGIVLIVSNSQLKSSTFENVEIPEDEVIETMEEETEEEQEQSQESEEESEKQETGESRQISKILLDVVRGTIDFFSNRETHVVAIGDSLTKGVGDSKKQGGYVGILDRSINQETELVLFDNYGIRGYRSDQLLKYLDEPEVTKSITDSDIVLITIGANDIMQVVKKNFTDLNLDDFMQERDRYEERLRQIFTKIQDMNASTEIYLLGFYNPFEKYFQEIEELSIIVEEWNSTGKTIAEEYNNVTFIPTVDLFDDPNADLFAEDNFHPNDLGYQRMARRVLEYLTDE</sequence>
<evidence type="ECO:0000256" key="3">
    <source>
        <dbReference type="SAM" id="Phobius"/>
    </source>
</evidence>
<evidence type="ECO:0000259" key="4">
    <source>
        <dbReference type="Pfam" id="PF13472"/>
    </source>
</evidence>
<dbReference type="GO" id="GO:0004622">
    <property type="term" value="F:phosphatidylcholine lysophospholipase activity"/>
    <property type="evidence" value="ECO:0007669"/>
    <property type="project" value="TreeGrafter"/>
</dbReference>
<keyword evidence="3" id="KW-0812">Transmembrane</keyword>
<dbReference type="EMBL" id="NPOA01000001">
    <property type="protein sequence ID" value="PAV31454.1"/>
    <property type="molecule type" value="Genomic_DNA"/>
</dbReference>
<feature type="region of interest" description="Disordered" evidence="2">
    <location>
        <begin position="44"/>
        <end position="71"/>
    </location>
</feature>
<evidence type="ECO:0000256" key="1">
    <source>
        <dbReference type="SAM" id="Coils"/>
    </source>
</evidence>
<dbReference type="Gene3D" id="3.40.50.1110">
    <property type="entry name" value="SGNH hydrolase"/>
    <property type="match status" value="1"/>
</dbReference>
<name>A0A2A2IJL3_9BACI</name>
<dbReference type="PANTHER" id="PTHR30383">
    <property type="entry name" value="THIOESTERASE 1/PROTEASE 1/LYSOPHOSPHOLIPASE L1"/>
    <property type="match status" value="1"/>
</dbReference>
<feature type="domain" description="SGNH hydrolase-type esterase" evidence="4">
    <location>
        <begin position="98"/>
        <end position="288"/>
    </location>
</feature>
<reference evidence="5 6" key="1">
    <citation type="submission" date="2017-08" db="EMBL/GenBank/DDBJ databases">
        <title>Virgibacillus indicus sp. nov. and Virgibacillus profoundi sp. nov, two moderately halophilic bacteria isolated from marine sediment by using the Microfluidic Streak Plate.</title>
        <authorList>
            <person name="Xu B."/>
            <person name="Hu B."/>
            <person name="Wang J."/>
            <person name="Zhu Y."/>
            <person name="Huang L."/>
            <person name="Du W."/>
            <person name="Huang Y."/>
        </authorList>
    </citation>
    <scope>NUCLEOTIDE SEQUENCE [LARGE SCALE GENOMIC DNA]</scope>
    <source>
        <strain evidence="5 6">IO3-P3-H5</strain>
    </source>
</reference>
<accession>A0A2A2IJL3</accession>
<keyword evidence="3" id="KW-1133">Transmembrane helix</keyword>
<dbReference type="SUPFAM" id="SSF52266">
    <property type="entry name" value="SGNH hydrolase"/>
    <property type="match status" value="1"/>
</dbReference>
<feature type="coiled-coil region" evidence="1">
    <location>
        <begin position="187"/>
        <end position="214"/>
    </location>
</feature>
<protein>
    <recommendedName>
        <fullName evidence="4">SGNH hydrolase-type esterase domain-containing protein</fullName>
    </recommendedName>
</protein>
<feature type="transmembrane region" description="Helical" evidence="3">
    <location>
        <begin position="5"/>
        <end position="22"/>
    </location>
</feature>
<dbReference type="OrthoDB" id="252349at2"/>
<dbReference type="PANTHER" id="PTHR30383:SF27">
    <property type="entry name" value="SPORE GERMINATION LIPASE LIPC"/>
    <property type="match status" value="1"/>
</dbReference>
<proteinExistence type="predicted"/>
<evidence type="ECO:0000256" key="2">
    <source>
        <dbReference type="SAM" id="MobiDB-lite"/>
    </source>
</evidence>
<dbReference type="InterPro" id="IPR036514">
    <property type="entry name" value="SGNH_hydro_sf"/>
</dbReference>
<feature type="compositionally biased region" description="Acidic residues" evidence="2">
    <location>
        <begin position="44"/>
        <end position="64"/>
    </location>
</feature>
<keyword evidence="1" id="KW-0175">Coiled coil</keyword>
<dbReference type="InterPro" id="IPR051532">
    <property type="entry name" value="Ester_Hydrolysis_Enzymes"/>
</dbReference>
<dbReference type="Proteomes" id="UP000218887">
    <property type="component" value="Unassembled WGS sequence"/>
</dbReference>
<dbReference type="InterPro" id="IPR013830">
    <property type="entry name" value="SGNH_hydro"/>
</dbReference>
<keyword evidence="3" id="KW-0472">Membrane</keyword>
<keyword evidence="6" id="KW-1185">Reference proteome</keyword>
<dbReference type="RefSeq" id="WP_095653823.1">
    <property type="nucleotide sequence ID" value="NZ_NPOA01000001.1"/>
</dbReference>